<dbReference type="Proteomes" id="UP000594262">
    <property type="component" value="Unplaced"/>
</dbReference>
<keyword evidence="7" id="KW-0418">Kinase</keyword>
<evidence type="ECO:0000256" key="3">
    <source>
        <dbReference type="ARBA" id="ARBA00012101"/>
    </source>
</evidence>
<dbReference type="AlphaFoldDB" id="A0A7M5WUN9"/>
<dbReference type="PANTHER" id="PTHR12227">
    <property type="entry name" value="GLYCERATE KINASE"/>
    <property type="match status" value="1"/>
</dbReference>
<dbReference type="InterPro" id="IPR039760">
    <property type="entry name" value="MOFRL_protein"/>
</dbReference>
<dbReference type="InterPro" id="IPR025286">
    <property type="entry name" value="MOFRL_assoc_dom"/>
</dbReference>
<evidence type="ECO:0000259" key="10">
    <source>
        <dbReference type="Pfam" id="PF13660"/>
    </source>
</evidence>
<dbReference type="GO" id="GO:0005524">
    <property type="term" value="F:ATP binding"/>
    <property type="evidence" value="ECO:0007669"/>
    <property type="project" value="UniProtKB-KW"/>
</dbReference>
<evidence type="ECO:0000256" key="1">
    <source>
        <dbReference type="ARBA" id="ARBA00000694"/>
    </source>
</evidence>
<dbReference type="Gene3D" id="3.40.1480.10">
    <property type="entry name" value="MOFRL domain"/>
    <property type="match status" value="1"/>
</dbReference>
<name>A0A7M5WUN9_9CNID</name>
<sequence>MNKALQLIFTAALDSIRPENLVKNALQRNGNLMTIKDRSYLLNKNVHVIGFGKAVYGMALGVSDILNDHVNKTVLSVPIGTIKRRENVKFHSKYTIMEGAKDNLPDQDAQNAAMEIRNLVTRLSPDDILLVLISGGGSALLPAALEGMTLSQKLEIIKLVASAGGNINQLNTIRKHLSQLKGGKLAILSPSCNIISLIISDIVGDPLDLIASAPTVFDPSTGEDCLKILKDLNIDHKIPDKIKCIFSRLESNLNNKEIIETKCLNTIIGNNDIALQAAASAAQEYGFETLILSSTIQGDASQVGKYMAELALNVLQNQQENISNTLKQLDIEDHVIINLKHILQNHRGNLCLIFGGETTVRVNGQGRGGRNQHLVLSALKNLLQSSSSLDLSKVTFLSAGTDGQDGPTDAAGAWIDVNLVNHCVDKLDTVNRYLDDCGSYDFFNSNKFLKQYLLQPGLTGTNVMDIQVILIHQT</sequence>
<accession>A0A7M5WUN9</accession>
<comment type="catalytic activity">
    <reaction evidence="1">
        <text>(R)-glycerate + ATP = (2R)-3-phosphoglycerate + ADP + H(+)</text>
        <dbReference type="Rhea" id="RHEA:23516"/>
        <dbReference type="ChEBI" id="CHEBI:15378"/>
        <dbReference type="ChEBI" id="CHEBI:16659"/>
        <dbReference type="ChEBI" id="CHEBI:30616"/>
        <dbReference type="ChEBI" id="CHEBI:58272"/>
        <dbReference type="ChEBI" id="CHEBI:456216"/>
        <dbReference type="EC" id="2.7.1.31"/>
    </reaction>
</comment>
<dbReference type="PANTHER" id="PTHR12227:SF0">
    <property type="entry name" value="GLYCERATE KINASE"/>
    <property type="match status" value="1"/>
</dbReference>
<keyword evidence="5" id="KW-0808">Transferase</keyword>
<keyword evidence="6" id="KW-0547">Nucleotide-binding</keyword>
<organism evidence="11 12">
    <name type="scientific">Clytia hemisphaerica</name>
    <dbReference type="NCBI Taxonomy" id="252671"/>
    <lineage>
        <taxon>Eukaryota</taxon>
        <taxon>Metazoa</taxon>
        <taxon>Cnidaria</taxon>
        <taxon>Hydrozoa</taxon>
        <taxon>Hydroidolina</taxon>
        <taxon>Leptothecata</taxon>
        <taxon>Obeliida</taxon>
        <taxon>Clytiidae</taxon>
        <taxon>Clytia</taxon>
    </lineage>
</organism>
<keyword evidence="12" id="KW-1185">Reference proteome</keyword>
<evidence type="ECO:0000259" key="9">
    <source>
        <dbReference type="Pfam" id="PF05161"/>
    </source>
</evidence>
<dbReference type="SUPFAM" id="SSF82544">
    <property type="entry name" value="GckA/TtuD-like"/>
    <property type="match status" value="1"/>
</dbReference>
<dbReference type="GO" id="GO:0005737">
    <property type="term" value="C:cytoplasm"/>
    <property type="evidence" value="ECO:0007669"/>
    <property type="project" value="TreeGrafter"/>
</dbReference>
<evidence type="ECO:0000313" key="11">
    <source>
        <dbReference type="EnsemblMetazoa" id="CLYHEMP013288.1"/>
    </source>
</evidence>
<dbReference type="EnsemblMetazoa" id="CLYHEMT013288.1">
    <property type="protein sequence ID" value="CLYHEMP013288.1"/>
    <property type="gene ID" value="CLYHEMG013288"/>
</dbReference>
<dbReference type="Pfam" id="PF13660">
    <property type="entry name" value="DUF4147"/>
    <property type="match status" value="1"/>
</dbReference>
<comment type="similarity">
    <text evidence="2">Belongs to the glycerate kinase type-2 family.</text>
</comment>
<evidence type="ECO:0000256" key="7">
    <source>
        <dbReference type="ARBA" id="ARBA00022777"/>
    </source>
</evidence>
<dbReference type="Gene3D" id="3.40.50.10180">
    <property type="entry name" value="Glycerate kinase, MOFRL-like N-terminal domain"/>
    <property type="match status" value="1"/>
</dbReference>
<evidence type="ECO:0000256" key="2">
    <source>
        <dbReference type="ARBA" id="ARBA00005393"/>
    </source>
</evidence>
<dbReference type="EC" id="2.7.1.31" evidence="3"/>
<dbReference type="OrthoDB" id="44918at2759"/>
<protein>
    <recommendedName>
        <fullName evidence="4">Glycerate kinase</fullName>
        <ecNumber evidence="3">2.7.1.31</ecNumber>
    </recommendedName>
</protein>
<dbReference type="Pfam" id="PF05161">
    <property type="entry name" value="MOFRL"/>
    <property type="match status" value="1"/>
</dbReference>
<evidence type="ECO:0000256" key="8">
    <source>
        <dbReference type="ARBA" id="ARBA00022840"/>
    </source>
</evidence>
<dbReference type="InterPro" id="IPR007835">
    <property type="entry name" value="MOFRL"/>
</dbReference>
<dbReference type="InterPro" id="IPR037035">
    <property type="entry name" value="GK-like_C_sf"/>
</dbReference>
<evidence type="ECO:0000313" key="12">
    <source>
        <dbReference type="Proteomes" id="UP000594262"/>
    </source>
</evidence>
<feature type="domain" description="MOFRL" evidence="9">
    <location>
        <begin position="350"/>
        <end position="465"/>
    </location>
</feature>
<feature type="domain" description="MOFRL-associated" evidence="10">
    <location>
        <begin position="5"/>
        <end position="244"/>
    </location>
</feature>
<evidence type="ECO:0000256" key="4">
    <source>
        <dbReference type="ARBA" id="ARBA00020720"/>
    </source>
</evidence>
<evidence type="ECO:0000256" key="6">
    <source>
        <dbReference type="ARBA" id="ARBA00022741"/>
    </source>
</evidence>
<evidence type="ECO:0000256" key="5">
    <source>
        <dbReference type="ARBA" id="ARBA00022679"/>
    </source>
</evidence>
<dbReference type="FunFam" id="3.40.50.10180:FF:000001">
    <property type="entry name" value="Glycerate kinase"/>
    <property type="match status" value="1"/>
</dbReference>
<proteinExistence type="inferred from homology"/>
<reference evidence="11" key="1">
    <citation type="submission" date="2021-01" db="UniProtKB">
        <authorList>
            <consortium name="EnsemblMetazoa"/>
        </authorList>
    </citation>
    <scope>IDENTIFICATION</scope>
</reference>
<keyword evidence="8" id="KW-0067">ATP-binding</keyword>
<dbReference type="GO" id="GO:0008887">
    <property type="term" value="F:glycerate kinase activity"/>
    <property type="evidence" value="ECO:0007669"/>
    <property type="project" value="UniProtKB-EC"/>
</dbReference>
<dbReference type="InterPro" id="IPR038614">
    <property type="entry name" value="GK_N_sf"/>
</dbReference>